<feature type="chain" id="PRO_5013163709" description="Outer membrane protein beta-barrel domain-containing protein" evidence="1">
    <location>
        <begin position="20"/>
        <end position="191"/>
    </location>
</feature>
<dbReference type="InterPro" id="IPR025665">
    <property type="entry name" value="Beta-barrel_OMP_2"/>
</dbReference>
<dbReference type="RefSeq" id="WP_162845499.1">
    <property type="nucleotide sequence ID" value="NZ_AP018042.1"/>
</dbReference>
<evidence type="ECO:0000256" key="1">
    <source>
        <dbReference type="SAM" id="SignalP"/>
    </source>
</evidence>
<reference evidence="3 4" key="1">
    <citation type="journal article" date="2018" name="Mar. Genomics">
        <title>Complete genome sequence of Marinifilaceae bacterium strain SPP2, isolated from the Antarctic marine sediment.</title>
        <authorList>
            <person name="Watanabe M."/>
            <person name="Kojima H."/>
            <person name="Fukui M."/>
        </authorList>
    </citation>
    <scope>NUCLEOTIDE SEQUENCE [LARGE SCALE GENOMIC DNA]</scope>
    <source>
        <strain evidence="3 4">SPP2</strain>
    </source>
</reference>
<protein>
    <recommendedName>
        <fullName evidence="2">Outer membrane protein beta-barrel domain-containing protein</fullName>
    </recommendedName>
</protein>
<accession>A0A1Y1CP59</accession>
<gene>
    <name evidence="3" type="ORF">ALGA_3914</name>
</gene>
<dbReference type="EMBL" id="AP018042">
    <property type="protein sequence ID" value="BAX82206.1"/>
    <property type="molecule type" value="Genomic_DNA"/>
</dbReference>
<sequence length="191" mass="21205">MKKLVLLFAIIAIGTSSFAQDIKYGVKGGLNLANFSGDDLNGDSKADIYFGGFMRMTLSEWLAFQPELVYSRQGSSDDSEGIESKFKTNFLNIPLLLRAKMLGSDKLYAIAGPQVGIHLSSELEEDGDSMDFDKGMRDMDFSVVLGLEYELNTQFSIEVRYNFGLSEIFNDDYFEVDAKNSVFQVGIAASF</sequence>
<dbReference type="SUPFAM" id="SSF56925">
    <property type="entry name" value="OMPA-like"/>
    <property type="match status" value="1"/>
</dbReference>
<organism evidence="3 4">
    <name type="scientific">Labilibaculum antarcticum</name>
    <dbReference type="NCBI Taxonomy" id="1717717"/>
    <lineage>
        <taxon>Bacteria</taxon>
        <taxon>Pseudomonadati</taxon>
        <taxon>Bacteroidota</taxon>
        <taxon>Bacteroidia</taxon>
        <taxon>Marinilabiliales</taxon>
        <taxon>Marinifilaceae</taxon>
        <taxon>Labilibaculum</taxon>
    </lineage>
</organism>
<evidence type="ECO:0000313" key="3">
    <source>
        <dbReference type="EMBL" id="BAX82206.1"/>
    </source>
</evidence>
<proteinExistence type="predicted"/>
<dbReference type="Proteomes" id="UP000218267">
    <property type="component" value="Chromosome"/>
</dbReference>
<dbReference type="KEGG" id="mbas:ALGA_3914"/>
<reference evidence="4" key="2">
    <citation type="journal article" date="2020" name="Antonie Van Leeuwenhoek">
        <title>Labilibaculum antarcticum sp. nov., a novel facultative anaerobic, psychrotorelant bacterium isolated from marine sediment of Antarctica.</title>
        <authorList>
            <person name="Watanabe M."/>
            <person name="Kojima H."/>
            <person name="Fukui M."/>
        </authorList>
    </citation>
    <scope>NUCLEOTIDE SEQUENCE [LARGE SCALE GENOMIC DNA]</scope>
    <source>
        <strain evidence="4">SPP2</strain>
    </source>
</reference>
<feature type="domain" description="Outer membrane protein beta-barrel" evidence="2">
    <location>
        <begin position="18"/>
        <end position="170"/>
    </location>
</feature>
<name>A0A1Y1CP59_9BACT</name>
<evidence type="ECO:0000259" key="2">
    <source>
        <dbReference type="Pfam" id="PF13568"/>
    </source>
</evidence>
<evidence type="ECO:0000313" key="4">
    <source>
        <dbReference type="Proteomes" id="UP000218267"/>
    </source>
</evidence>
<dbReference type="AlphaFoldDB" id="A0A1Y1CP59"/>
<feature type="signal peptide" evidence="1">
    <location>
        <begin position="1"/>
        <end position="19"/>
    </location>
</feature>
<dbReference type="Gene3D" id="2.40.160.20">
    <property type="match status" value="1"/>
</dbReference>
<dbReference type="InterPro" id="IPR011250">
    <property type="entry name" value="OMP/PagP_B-barrel"/>
</dbReference>
<dbReference type="Pfam" id="PF13568">
    <property type="entry name" value="OMP_b-brl_2"/>
    <property type="match status" value="1"/>
</dbReference>
<keyword evidence="4" id="KW-1185">Reference proteome</keyword>
<keyword evidence="1" id="KW-0732">Signal</keyword>